<dbReference type="STRING" id="1121302.SAMN02745163_01338"/>
<dbReference type="PANTHER" id="PTHR10928:SF2">
    <property type="entry name" value="SUPPRESSOR OF FUSED HOMOLOG"/>
    <property type="match status" value="1"/>
</dbReference>
<dbReference type="InterPro" id="IPR007768">
    <property type="entry name" value="Suppressor_of_fused"/>
</dbReference>
<organism evidence="2 3">
    <name type="scientific">Clostridium cavendishii DSM 21758</name>
    <dbReference type="NCBI Taxonomy" id="1121302"/>
    <lineage>
        <taxon>Bacteria</taxon>
        <taxon>Bacillati</taxon>
        <taxon>Bacillota</taxon>
        <taxon>Clostridia</taxon>
        <taxon>Eubacteriales</taxon>
        <taxon>Clostridiaceae</taxon>
        <taxon>Clostridium</taxon>
    </lineage>
</organism>
<accession>A0A1M6GP11</accession>
<evidence type="ECO:0000313" key="3">
    <source>
        <dbReference type="Proteomes" id="UP000184310"/>
    </source>
</evidence>
<evidence type="ECO:0000259" key="1">
    <source>
        <dbReference type="Pfam" id="PF05076"/>
    </source>
</evidence>
<dbReference type="SUPFAM" id="SSF103359">
    <property type="entry name" value="Suppressor of Fused, N-terminal domain"/>
    <property type="match status" value="1"/>
</dbReference>
<name>A0A1M6GP11_9CLOT</name>
<protein>
    <submittedName>
        <fullName evidence="2">Suppressor of fused protein (SUFU)</fullName>
    </submittedName>
</protein>
<dbReference type="OrthoDB" id="9023549at2"/>
<dbReference type="Proteomes" id="UP000184310">
    <property type="component" value="Unassembled WGS sequence"/>
</dbReference>
<gene>
    <name evidence="2" type="ORF">SAMN02745163_01338</name>
</gene>
<dbReference type="EMBL" id="FQZB01000006">
    <property type="protein sequence ID" value="SHJ11596.1"/>
    <property type="molecule type" value="Genomic_DNA"/>
</dbReference>
<dbReference type="Pfam" id="PF05076">
    <property type="entry name" value="SUFU"/>
    <property type="match status" value="1"/>
</dbReference>
<reference evidence="2 3" key="1">
    <citation type="submission" date="2016-11" db="EMBL/GenBank/DDBJ databases">
        <authorList>
            <person name="Jaros S."/>
            <person name="Januszkiewicz K."/>
            <person name="Wedrychowicz H."/>
        </authorList>
    </citation>
    <scope>NUCLEOTIDE SEQUENCE [LARGE SCALE GENOMIC DNA]</scope>
    <source>
        <strain evidence="2 3">DSM 21758</strain>
    </source>
</reference>
<proteinExistence type="predicted"/>
<dbReference type="InterPro" id="IPR037181">
    <property type="entry name" value="SUFU_N"/>
</dbReference>
<dbReference type="AlphaFoldDB" id="A0A1M6GP11"/>
<evidence type="ECO:0000313" key="2">
    <source>
        <dbReference type="EMBL" id="SHJ11596.1"/>
    </source>
</evidence>
<keyword evidence="3" id="KW-1185">Reference proteome</keyword>
<dbReference type="InterPro" id="IPR020941">
    <property type="entry name" value="SUFU-like_domain"/>
</dbReference>
<dbReference type="PANTHER" id="PTHR10928">
    <property type="entry name" value="SUPPRESSOR OF FUSED"/>
    <property type="match status" value="1"/>
</dbReference>
<sequence>MGFLDKFTKKEKEKEPEVDEIVMDGWKAIEDACLKMYPGQTNPKHYGTVVSWMLGGNDPLDGISIYDGGEYYHFVTFGLSELYEKESENKEYSGYGFELTVKIKKDCLEDEEAGIRGMCGILQAIARLTYNEGEIFNPNEYIYTGQTTGMDPEGKSLITGFITKLDKLGEIETPNGKVQFVELIGVTDSELKAIIDKKLKVIELFERLGTEYTDYKRESLFVE</sequence>
<feature type="domain" description="Suppressor of fused-like" evidence="1">
    <location>
        <begin position="56"/>
        <end position="218"/>
    </location>
</feature>
<dbReference type="GO" id="GO:0005737">
    <property type="term" value="C:cytoplasm"/>
    <property type="evidence" value="ECO:0007669"/>
    <property type="project" value="TreeGrafter"/>
</dbReference>